<feature type="compositionally biased region" description="Polar residues" evidence="1">
    <location>
        <begin position="1"/>
        <end position="15"/>
    </location>
</feature>
<protein>
    <submittedName>
        <fullName evidence="2">Uncharacterized protein</fullName>
    </submittedName>
</protein>
<organism evidence="2 3">
    <name type="scientific">Linnemannia elongata AG-77</name>
    <dbReference type="NCBI Taxonomy" id="1314771"/>
    <lineage>
        <taxon>Eukaryota</taxon>
        <taxon>Fungi</taxon>
        <taxon>Fungi incertae sedis</taxon>
        <taxon>Mucoromycota</taxon>
        <taxon>Mortierellomycotina</taxon>
        <taxon>Mortierellomycetes</taxon>
        <taxon>Mortierellales</taxon>
        <taxon>Mortierellaceae</taxon>
        <taxon>Linnemannia</taxon>
    </lineage>
</organism>
<dbReference type="AlphaFoldDB" id="A0A197K6I3"/>
<feature type="compositionally biased region" description="Polar residues" evidence="1">
    <location>
        <begin position="108"/>
        <end position="126"/>
    </location>
</feature>
<feature type="compositionally biased region" description="Low complexity" evidence="1">
    <location>
        <begin position="564"/>
        <end position="577"/>
    </location>
</feature>
<evidence type="ECO:0000313" key="2">
    <source>
        <dbReference type="EMBL" id="OAQ33272.1"/>
    </source>
</evidence>
<feature type="region of interest" description="Disordered" evidence="1">
    <location>
        <begin position="285"/>
        <end position="306"/>
    </location>
</feature>
<evidence type="ECO:0000256" key="1">
    <source>
        <dbReference type="SAM" id="MobiDB-lite"/>
    </source>
</evidence>
<feature type="region of interest" description="Disordered" evidence="1">
    <location>
        <begin position="564"/>
        <end position="583"/>
    </location>
</feature>
<dbReference type="Proteomes" id="UP000078512">
    <property type="component" value="Unassembled WGS sequence"/>
</dbReference>
<sequence>MDSPTPHNDNAQSPKSRNDDVTAGCWRPSGRPANYAEDYNRGMGRTLEPLRRPRILRKHNSTSPITSTSHSPLAPSNNHLTLNSPERIAVSSDYTPLSPQTPPFFAPTIQQNSTEPSSVESPATEKSSLSYMSLAMSSISKRQDSSSPIDISGSNSTSSGGAASIENNVSTSSTSSQSSTPGQPSDSNDTSSTGGGTGTGLGIGFESAGTPVKSRPSVPRIIIPDGTSINLSTPPTTPRQSHRSPLPVIMAHWPYTLQQIKERLRSQGRLPYRRNQVAPFRQAIDPRNNTADQQQKEIQQSPEATGQADVQIELAELNALEGQESFSEVNRDPEDPSSPEQIPHLPHMSEFGVMRFQMGGRNDSLSSSEKFIWWDYEETSEGFFSRERWRRALCSRPGLVNLCKHIITTSLGLITILALTLTALGRIKHHQQVSDTIPESLADNIMEAQIAVIKDFNRFQQTSLAQRTYVQLEEQPQLKTSSKIPIWTQPIRQGCFHEKCDIEDLGKDYFAFMHPESFGISLPHNWPSLCNSCIEISRNQFVYKTKVRILGDLSTCSVDATQPSGSVVPSPASSTPVHKPHRHKPKRLVTLPDLYHHSLESKTQSRQVARALLSSDPLVQVSVTASLPYLIVDPSTFNNLTMYDTQAALHEMDLLLVQFRFVVCES</sequence>
<name>A0A197K6I3_9FUNG</name>
<feature type="region of interest" description="Disordered" evidence="1">
    <location>
        <begin position="1"/>
        <end position="244"/>
    </location>
</feature>
<feature type="compositionally biased region" description="Low complexity" evidence="1">
    <location>
        <begin position="61"/>
        <end position="72"/>
    </location>
</feature>
<reference evidence="2 3" key="1">
    <citation type="submission" date="2016-05" db="EMBL/GenBank/DDBJ databases">
        <title>Genome sequencing reveals origins of a unique bacterial endosymbiosis in the earliest lineages of terrestrial Fungi.</title>
        <authorList>
            <consortium name="DOE Joint Genome Institute"/>
            <person name="Uehling J."/>
            <person name="Gryganskyi A."/>
            <person name="Hameed K."/>
            <person name="Tschaplinski T."/>
            <person name="Misztal P."/>
            <person name="Wu S."/>
            <person name="Desiro A."/>
            <person name="Vande Pol N."/>
            <person name="Du Z.-Y."/>
            <person name="Zienkiewicz A."/>
            <person name="Zienkiewicz K."/>
            <person name="Morin E."/>
            <person name="Tisserant E."/>
            <person name="Splivallo R."/>
            <person name="Hainaut M."/>
            <person name="Henrissat B."/>
            <person name="Ohm R."/>
            <person name="Kuo A."/>
            <person name="Yan J."/>
            <person name="Lipzen A."/>
            <person name="Nolan M."/>
            <person name="Labutti K."/>
            <person name="Barry K."/>
            <person name="Goldstein A."/>
            <person name="Labbe J."/>
            <person name="Schadt C."/>
            <person name="Tuskan G."/>
            <person name="Grigoriev I."/>
            <person name="Martin F."/>
            <person name="Vilgalys R."/>
            <person name="Bonito G."/>
        </authorList>
    </citation>
    <scope>NUCLEOTIDE SEQUENCE [LARGE SCALE GENOMIC DNA]</scope>
    <source>
        <strain evidence="2 3">AG-77</strain>
    </source>
</reference>
<dbReference type="EMBL" id="KV442021">
    <property type="protein sequence ID" value="OAQ33272.1"/>
    <property type="molecule type" value="Genomic_DNA"/>
</dbReference>
<feature type="compositionally biased region" description="Polar residues" evidence="1">
    <location>
        <begin position="287"/>
        <end position="304"/>
    </location>
</feature>
<feature type="compositionally biased region" description="Polar residues" evidence="1">
    <location>
        <begin position="74"/>
        <end position="84"/>
    </location>
</feature>
<dbReference type="OrthoDB" id="2410246at2759"/>
<proteinExistence type="predicted"/>
<feature type="compositionally biased region" description="Low complexity" evidence="1">
    <location>
        <begin position="127"/>
        <end position="192"/>
    </location>
</feature>
<gene>
    <name evidence="2" type="ORF">K457DRAFT_15308</name>
</gene>
<accession>A0A197K6I3</accession>
<evidence type="ECO:0000313" key="3">
    <source>
        <dbReference type="Proteomes" id="UP000078512"/>
    </source>
</evidence>
<keyword evidence="3" id="KW-1185">Reference proteome</keyword>
<feature type="compositionally biased region" description="Gly residues" evidence="1">
    <location>
        <begin position="193"/>
        <end position="203"/>
    </location>
</feature>